<keyword evidence="7 11" id="KW-0274">FAD</keyword>
<keyword evidence="6 11" id="KW-0479">Metal-binding</keyword>
<feature type="binding site" evidence="12">
    <location>
        <position position="159"/>
    </location>
    <ligand>
        <name>Mg(2+)</name>
        <dbReference type="ChEBI" id="CHEBI:18420"/>
    </ligand>
</feature>
<evidence type="ECO:0000256" key="12">
    <source>
        <dbReference type="PIRSR" id="PIRSR006268-2"/>
    </source>
</evidence>
<keyword evidence="4 11" id="KW-0285">Flavoprotein</keyword>
<dbReference type="InterPro" id="IPR024932">
    <property type="entry name" value="ApbE"/>
</dbReference>
<dbReference type="InterPro" id="IPR003374">
    <property type="entry name" value="ApbE-like_sf"/>
</dbReference>
<evidence type="ECO:0000256" key="1">
    <source>
        <dbReference type="ARBA" id="ARBA00008282"/>
    </source>
</evidence>
<evidence type="ECO:0000256" key="2">
    <source>
        <dbReference type="ARBA" id="ARBA00011955"/>
    </source>
</evidence>
<keyword evidence="5 11" id="KW-0808">Transferase</keyword>
<dbReference type="Gene3D" id="3.10.520.10">
    <property type="entry name" value="ApbE-like domains"/>
    <property type="match status" value="1"/>
</dbReference>
<dbReference type="SUPFAM" id="SSF143631">
    <property type="entry name" value="ApbE-like"/>
    <property type="match status" value="1"/>
</dbReference>
<evidence type="ECO:0000256" key="7">
    <source>
        <dbReference type="ARBA" id="ARBA00022827"/>
    </source>
</evidence>
<evidence type="ECO:0000256" key="9">
    <source>
        <dbReference type="ARBA" id="ARBA00031306"/>
    </source>
</evidence>
<comment type="cofactor">
    <cofactor evidence="12">
        <name>Mg(2+)</name>
        <dbReference type="ChEBI" id="CHEBI:18420"/>
    </cofactor>
    <cofactor evidence="12">
        <name>Mn(2+)</name>
        <dbReference type="ChEBI" id="CHEBI:29035"/>
    </cofactor>
    <text evidence="12">Magnesium. Can also use manganese.</text>
</comment>
<evidence type="ECO:0000313" key="13">
    <source>
        <dbReference type="EMBL" id="SNY60360.1"/>
    </source>
</evidence>
<dbReference type="Proteomes" id="UP000219353">
    <property type="component" value="Unassembled WGS sequence"/>
</dbReference>
<organism evidence="13 14">
    <name type="scientific">Arsukibacterium tuosuense</name>
    <dbReference type="NCBI Taxonomy" id="1323745"/>
    <lineage>
        <taxon>Bacteria</taxon>
        <taxon>Pseudomonadati</taxon>
        <taxon>Pseudomonadota</taxon>
        <taxon>Gammaproteobacteria</taxon>
        <taxon>Chromatiales</taxon>
        <taxon>Chromatiaceae</taxon>
        <taxon>Arsukibacterium</taxon>
    </lineage>
</organism>
<evidence type="ECO:0000313" key="14">
    <source>
        <dbReference type="Proteomes" id="UP000219353"/>
    </source>
</evidence>
<keyword evidence="14" id="KW-1185">Reference proteome</keyword>
<keyword evidence="8 11" id="KW-0460">Magnesium</keyword>
<evidence type="ECO:0000256" key="6">
    <source>
        <dbReference type="ARBA" id="ARBA00022723"/>
    </source>
</evidence>
<dbReference type="GO" id="GO:0016740">
    <property type="term" value="F:transferase activity"/>
    <property type="evidence" value="ECO:0007669"/>
    <property type="project" value="UniProtKB-UniRule"/>
</dbReference>
<name>A0A285JJ47_9GAMM</name>
<dbReference type="GO" id="GO:0046872">
    <property type="term" value="F:metal ion binding"/>
    <property type="evidence" value="ECO:0007669"/>
    <property type="project" value="UniProtKB-UniRule"/>
</dbReference>
<dbReference type="Pfam" id="PF02424">
    <property type="entry name" value="ApbE"/>
    <property type="match status" value="1"/>
</dbReference>
<evidence type="ECO:0000256" key="10">
    <source>
        <dbReference type="ARBA" id="ARBA00048540"/>
    </source>
</evidence>
<accession>A0A285JJ47</accession>
<evidence type="ECO:0000256" key="8">
    <source>
        <dbReference type="ARBA" id="ARBA00022842"/>
    </source>
</evidence>
<evidence type="ECO:0000256" key="4">
    <source>
        <dbReference type="ARBA" id="ARBA00022630"/>
    </source>
</evidence>
<dbReference type="PANTHER" id="PTHR30040">
    <property type="entry name" value="THIAMINE BIOSYNTHESIS LIPOPROTEIN APBE"/>
    <property type="match status" value="1"/>
</dbReference>
<sequence length="304" mass="33447">MDRGVMPDITVNAGRHCVVGQFRAMASPCEILLEQQDLQLARQLTLLAATEAERIEQKYSRYRSDSVLSRLNRKAGSWQTLDAETMQLLAFADSCYQLSDGLFDISSGILRRAWQFDGSANIASQQQLDTLLPLIGWHKVKREANRLWLPAGMELDLGGIAKEYAVDKVMQLLSQQFSDTAIPSVVVNFGGDMCCSRPREDGSLWRIGIENPALADQAISAVGLSNGALATSGDSRRFLFKDGVRYSHIVNPKTGWPVTDAPRSVTVAAPNCLLAGMLATTALLQGRDAEAFLQTQQLQYWLVP</sequence>
<proteinExistence type="inferred from homology"/>
<keyword evidence="13" id="KW-0449">Lipoprotein</keyword>
<feature type="binding site" evidence="12">
    <location>
        <position position="280"/>
    </location>
    <ligand>
        <name>Mg(2+)</name>
        <dbReference type="ChEBI" id="CHEBI:18420"/>
    </ligand>
</feature>
<gene>
    <name evidence="13" type="ORF">SAMN06297280_0072</name>
</gene>
<comment type="similarity">
    <text evidence="1 11">Belongs to the ApbE family.</text>
</comment>
<protein>
    <recommendedName>
        <fullName evidence="3 11">FAD:protein FMN transferase</fullName>
        <ecNumber evidence="2 11">2.7.1.180</ecNumber>
    </recommendedName>
    <alternativeName>
        <fullName evidence="9 11">Flavin transferase</fullName>
    </alternativeName>
</protein>
<dbReference type="EC" id="2.7.1.180" evidence="2 11"/>
<evidence type="ECO:0000256" key="5">
    <source>
        <dbReference type="ARBA" id="ARBA00022679"/>
    </source>
</evidence>
<dbReference type="RefSeq" id="WP_245861728.1">
    <property type="nucleotide sequence ID" value="NZ_OBEB01000010.1"/>
</dbReference>
<reference evidence="14" key="1">
    <citation type="submission" date="2017-09" db="EMBL/GenBank/DDBJ databases">
        <authorList>
            <person name="Varghese N."/>
            <person name="Submissions S."/>
        </authorList>
    </citation>
    <scope>NUCLEOTIDE SEQUENCE [LARGE SCALE GENOMIC DNA]</scope>
    <source>
        <strain evidence="14">CGMCC 1.12461</strain>
    </source>
</reference>
<comment type="catalytic activity">
    <reaction evidence="10 11">
        <text>L-threonyl-[protein] + FAD = FMN-L-threonyl-[protein] + AMP + H(+)</text>
        <dbReference type="Rhea" id="RHEA:36847"/>
        <dbReference type="Rhea" id="RHEA-COMP:11060"/>
        <dbReference type="Rhea" id="RHEA-COMP:11061"/>
        <dbReference type="ChEBI" id="CHEBI:15378"/>
        <dbReference type="ChEBI" id="CHEBI:30013"/>
        <dbReference type="ChEBI" id="CHEBI:57692"/>
        <dbReference type="ChEBI" id="CHEBI:74257"/>
        <dbReference type="ChEBI" id="CHEBI:456215"/>
        <dbReference type="EC" id="2.7.1.180"/>
    </reaction>
</comment>
<dbReference type="AlphaFoldDB" id="A0A285JJ47"/>
<evidence type="ECO:0000256" key="11">
    <source>
        <dbReference type="PIRNR" id="PIRNR006268"/>
    </source>
</evidence>
<dbReference type="EMBL" id="OBEB01000010">
    <property type="protein sequence ID" value="SNY60360.1"/>
    <property type="molecule type" value="Genomic_DNA"/>
</dbReference>
<evidence type="ECO:0000256" key="3">
    <source>
        <dbReference type="ARBA" id="ARBA00016337"/>
    </source>
</evidence>
<dbReference type="PIRSF" id="PIRSF006268">
    <property type="entry name" value="ApbE"/>
    <property type="match status" value="1"/>
</dbReference>
<dbReference type="PANTHER" id="PTHR30040:SF2">
    <property type="entry name" value="FAD:PROTEIN FMN TRANSFERASE"/>
    <property type="match status" value="1"/>
</dbReference>